<keyword evidence="1" id="KW-1133">Transmembrane helix</keyword>
<sequence length="315" mass="35027">MKIKILSFILLIISLFCFTVSPIVISQSSSWITSIQVYDITTASKVLNSSQLIAGDTYNVTITISIPFTNPSNTFYITLNPSLERYGAQFWYILTPNYQGYNAKTFQPTNYTISFIQYSGSLVLSAVFTIPSNFTDIGSINGVILQKPQQLNIIVITVGQSNVGQYTATIVSQEILEYYTLYSKAVSLIQSGEISPQYKPLVESILNNSSALYSQGLVSQAISELQLINPSYYPSPPSNLLLYATIGVAVMLAVIAAFGFIMYFRTKGYYEDLDNTRKDIIKELSSIKVVAARYDKNLAEEIEKLINTLNKGRSK</sequence>
<dbReference type="PROSITE" id="PS51321">
    <property type="entry name" value="TFIIS_CENTRAL"/>
    <property type="match status" value="1"/>
</dbReference>
<accession>A0AAQ4CT07</accession>
<evidence type="ECO:0000256" key="1">
    <source>
        <dbReference type="SAM" id="Phobius"/>
    </source>
</evidence>
<dbReference type="KEGG" id="scas:SACC_19550"/>
<dbReference type="AlphaFoldDB" id="A0AAQ4CT07"/>
<feature type="domain" description="TFIIS central" evidence="2">
    <location>
        <begin position="276"/>
        <end position="315"/>
    </location>
</feature>
<evidence type="ECO:0000313" key="4">
    <source>
        <dbReference type="Proteomes" id="UP001319921"/>
    </source>
</evidence>
<feature type="transmembrane region" description="Helical" evidence="1">
    <location>
        <begin position="240"/>
        <end position="264"/>
    </location>
</feature>
<dbReference type="EMBL" id="AP025226">
    <property type="protein sequence ID" value="BDB98938.1"/>
    <property type="molecule type" value="Genomic_DNA"/>
</dbReference>
<dbReference type="GO" id="GO:0006351">
    <property type="term" value="P:DNA-templated transcription"/>
    <property type="evidence" value="ECO:0007669"/>
    <property type="project" value="InterPro"/>
</dbReference>
<protein>
    <recommendedName>
        <fullName evidence="2">TFIIS central domain-containing protein</fullName>
    </recommendedName>
</protein>
<dbReference type="Proteomes" id="UP001319921">
    <property type="component" value="Chromosome"/>
</dbReference>
<dbReference type="GeneID" id="68866688"/>
<gene>
    <name evidence="3" type="ORF">SACC_19550</name>
</gene>
<name>A0AAQ4CT07_9CREN</name>
<evidence type="ECO:0000313" key="3">
    <source>
        <dbReference type="EMBL" id="BDB98938.1"/>
    </source>
</evidence>
<dbReference type="RefSeq" id="WP_229569298.1">
    <property type="nucleotide sequence ID" value="NZ_AP025226.1"/>
</dbReference>
<reference evidence="3 4" key="1">
    <citation type="journal article" date="2022" name="Microbiol. Resour. Announc.">
        <title>Complete Genome Sequence of the Hyperthermophilic and Acidophilic Archaeon Saccharolobus caldissimus Strain HS-3T.</title>
        <authorList>
            <person name="Sakai H.D."/>
            <person name="Kurosawa N."/>
        </authorList>
    </citation>
    <scope>NUCLEOTIDE SEQUENCE [LARGE SCALE GENOMIC DNA]</scope>
    <source>
        <strain evidence="3 4">JCM32116</strain>
    </source>
</reference>
<keyword evidence="1" id="KW-0812">Transmembrane</keyword>
<organism evidence="3 4">
    <name type="scientific">Saccharolobus caldissimus</name>
    <dbReference type="NCBI Taxonomy" id="1702097"/>
    <lineage>
        <taxon>Archaea</taxon>
        <taxon>Thermoproteota</taxon>
        <taxon>Thermoprotei</taxon>
        <taxon>Sulfolobales</taxon>
        <taxon>Sulfolobaceae</taxon>
        <taxon>Saccharolobus</taxon>
    </lineage>
</organism>
<evidence type="ECO:0000259" key="2">
    <source>
        <dbReference type="PROSITE" id="PS51321"/>
    </source>
</evidence>
<proteinExistence type="predicted"/>
<keyword evidence="4" id="KW-1185">Reference proteome</keyword>
<dbReference type="InterPro" id="IPR003618">
    <property type="entry name" value="TFIIS_cen_dom"/>
</dbReference>
<keyword evidence="1" id="KW-0472">Membrane</keyword>